<dbReference type="OrthoDB" id="447516at2759"/>
<feature type="compositionally biased region" description="Polar residues" evidence="1">
    <location>
        <begin position="544"/>
        <end position="560"/>
    </location>
</feature>
<feature type="region of interest" description="Disordered" evidence="1">
    <location>
        <begin position="95"/>
        <end position="129"/>
    </location>
</feature>
<feature type="region of interest" description="Disordered" evidence="1">
    <location>
        <begin position="327"/>
        <end position="525"/>
    </location>
</feature>
<name>A0A9P7XJD6_9FUNG</name>
<gene>
    <name evidence="2" type="ORF">KI688_006699</name>
</gene>
<feature type="region of interest" description="Disordered" evidence="1">
    <location>
        <begin position="544"/>
        <end position="581"/>
    </location>
</feature>
<comment type="caution">
    <text evidence="2">The sequence shown here is derived from an EMBL/GenBank/DDBJ whole genome shotgun (WGS) entry which is preliminary data.</text>
</comment>
<feature type="region of interest" description="Disordered" evidence="1">
    <location>
        <begin position="1"/>
        <end position="31"/>
    </location>
</feature>
<evidence type="ECO:0000256" key="1">
    <source>
        <dbReference type="SAM" id="MobiDB-lite"/>
    </source>
</evidence>
<feature type="compositionally biased region" description="Polar residues" evidence="1">
    <location>
        <begin position="453"/>
        <end position="472"/>
    </location>
</feature>
<feature type="compositionally biased region" description="Low complexity" evidence="1">
    <location>
        <begin position="383"/>
        <end position="401"/>
    </location>
</feature>
<feature type="compositionally biased region" description="Low complexity" evidence="1">
    <location>
        <begin position="234"/>
        <end position="243"/>
    </location>
</feature>
<keyword evidence="3" id="KW-1185">Reference proteome</keyword>
<feature type="compositionally biased region" description="Polar residues" evidence="1">
    <location>
        <begin position="502"/>
        <end position="511"/>
    </location>
</feature>
<feature type="compositionally biased region" description="Polar residues" evidence="1">
    <location>
        <begin position="12"/>
        <end position="27"/>
    </location>
</feature>
<dbReference type="Proteomes" id="UP000707451">
    <property type="component" value="Unassembled WGS sequence"/>
</dbReference>
<feature type="compositionally biased region" description="Basic and acidic residues" evidence="1">
    <location>
        <begin position="204"/>
        <end position="214"/>
    </location>
</feature>
<sequence length="847" mass="91862">MDGKNRRPRGDSNMQSYRPNNQSSSTPLRAAIARPENKEFNVAGHDFGGLPLGNQHTFNKTVKDAIKSGKKAPELINEAHENLERHVDVPLKKPTKTVFSSLGGGRNASSTEVGWGGPEGGKRRDDTPKNFVYCDEDFVYRNEDFPPPTSASDSSLSVLSASKPKESAPSPSKSAASNNKKSASTAEPHGTKTAPYLGLSHSLFRKEPAKEDNKPSANGTPEMNLGSLFPENQSSSQPVTSSSYPLKSTLTRQDTPEMNLNNLFPEDQSTSYRKKNVLSPLKSTLNRQDNPEMSLSIFFPEVAPIFSQYAPSHEHFNAPAHLLHAHGKQSVASSGTPEMNLDKLSLEDQSPSQHKKKPSSPLEHTPTRQDTPEMSLGSLFLENQSSSQLNKSASSSSNNTSIRQDTPEMSLNTLLPEDQSSSRSKKHTSLPLKSTLTRQDSPEVGLDKLFPEDSSSGKVSISAQHARSQDPFNTPAHLVHPSSKQSAAGRSTPEMNLGSLFSEDQSPSQPKTMALSPLKNTPTRQDTPEMNLNNLFLEEQLHAQSRKNVSSPLKNTPTRQDTPEMSLGSLFPEEQSTSRPMKKVSFPLKATPTRQDTPKMNLNTQFPEYQSISQLKKKTALSPLKNIPARKNTPEMNLNQLFTEDTPASSVYVSQGIAQLASGDSTKPVSISIADLLDDSDASDHSPYNSSVETNAKPFIHTQHYTHPGKTSVHAPEPSAAGKAKFPTMPHLPAIASISLPFVGAKMAGMSTQPELHTACTPGLPSNNFPWISVLDVPSGSAPSVSVPELPTLDSPSVSAPVLPLSIPLRSAFQYFHLSVRRPFPLSAPLSSLHTVLAVTTMLLLLA</sequence>
<evidence type="ECO:0000313" key="3">
    <source>
        <dbReference type="Proteomes" id="UP000707451"/>
    </source>
</evidence>
<protein>
    <submittedName>
        <fullName evidence="2">Uncharacterized protein</fullName>
    </submittedName>
</protein>
<feature type="compositionally biased region" description="Basic and acidic residues" evidence="1">
    <location>
        <begin position="1"/>
        <end position="10"/>
    </location>
</feature>
<feature type="compositionally biased region" description="Polar residues" evidence="1">
    <location>
        <begin position="402"/>
        <end position="422"/>
    </location>
</feature>
<dbReference type="EMBL" id="JAHRHY010000021">
    <property type="protein sequence ID" value="KAG9061982.1"/>
    <property type="molecule type" value="Genomic_DNA"/>
</dbReference>
<dbReference type="AlphaFoldDB" id="A0A9P7XJD6"/>
<accession>A0A9P7XJD6</accession>
<organism evidence="2 3">
    <name type="scientific">Linnemannia hyalina</name>
    <dbReference type="NCBI Taxonomy" id="64524"/>
    <lineage>
        <taxon>Eukaryota</taxon>
        <taxon>Fungi</taxon>
        <taxon>Fungi incertae sedis</taxon>
        <taxon>Mucoromycota</taxon>
        <taxon>Mortierellomycotina</taxon>
        <taxon>Mortierellomycetes</taxon>
        <taxon>Mortierellales</taxon>
        <taxon>Mortierellaceae</taxon>
        <taxon>Linnemannia</taxon>
    </lineage>
</organism>
<proteinExistence type="predicted"/>
<feature type="compositionally biased region" description="Low complexity" evidence="1">
    <location>
        <begin position="150"/>
        <end position="184"/>
    </location>
</feature>
<reference evidence="2" key="1">
    <citation type="submission" date="2021-06" db="EMBL/GenBank/DDBJ databases">
        <title>Genome Sequence of Mortierella hyaline Strain SCG-10, a Cold-Adapted, Nitrate-Reducing Fungus Isolated from Soil in Minnesota, USA.</title>
        <authorList>
            <person name="Aldossari N."/>
        </authorList>
    </citation>
    <scope>NUCLEOTIDE SEQUENCE</scope>
    <source>
        <strain evidence="2">SCG-10</strain>
    </source>
</reference>
<feature type="region of interest" description="Disordered" evidence="1">
    <location>
        <begin position="142"/>
        <end position="247"/>
    </location>
</feature>
<evidence type="ECO:0000313" key="2">
    <source>
        <dbReference type="EMBL" id="KAG9061982.1"/>
    </source>
</evidence>